<accession>A0A6C2UTL1</accession>
<gene>
    <name evidence="1" type="ORF">SCARR_05410</name>
</gene>
<protein>
    <submittedName>
        <fullName evidence="1">Uncharacterized protein</fullName>
    </submittedName>
</protein>
<dbReference type="AlphaFoldDB" id="A0A6C2UTL1"/>
<proteinExistence type="predicted"/>
<sequence>MILLVVFLPLLTGLLCLMFHRGLRTMRLPPIFDHGSANLRWNLRFPVPCSGGQ</sequence>
<dbReference type="EMBL" id="CAAHFH010000003">
    <property type="protein sequence ID" value="VGO23303.1"/>
    <property type="molecule type" value="Genomic_DNA"/>
</dbReference>
<evidence type="ECO:0000313" key="1">
    <source>
        <dbReference type="EMBL" id="VGO23303.1"/>
    </source>
</evidence>
<reference evidence="1 2" key="1">
    <citation type="submission" date="2019-04" db="EMBL/GenBank/DDBJ databases">
        <authorList>
            <person name="Van Vliet M D."/>
        </authorList>
    </citation>
    <scope>NUCLEOTIDE SEQUENCE [LARGE SCALE GENOMIC DNA]</scope>
    <source>
        <strain evidence="1 2">F21</strain>
    </source>
</reference>
<evidence type="ECO:0000313" key="2">
    <source>
        <dbReference type="Proteomes" id="UP000346198"/>
    </source>
</evidence>
<name>A0A6C2UTL1_9BACT</name>
<organism evidence="1 2">
    <name type="scientific">Pontiella sulfatireligans</name>
    <dbReference type="NCBI Taxonomy" id="2750658"/>
    <lineage>
        <taxon>Bacteria</taxon>
        <taxon>Pseudomonadati</taxon>
        <taxon>Kiritimatiellota</taxon>
        <taxon>Kiritimatiellia</taxon>
        <taxon>Kiritimatiellales</taxon>
        <taxon>Pontiellaceae</taxon>
        <taxon>Pontiella</taxon>
    </lineage>
</organism>
<dbReference type="Proteomes" id="UP000346198">
    <property type="component" value="Unassembled WGS sequence"/>
</dbReference>
<keyword evidence="2" id="KW-1185">Reference proteome</keyword>